<dbReference type="EMBL" id="DXAQ01000024">
    <property type="protein sequence ID" value="HIZ88634.1"/>
    <property type="molecule type" value="Genomic_DNA"/>
</dbReference>
<accession>A0A9D2GSP4</accession>
<evidence type="ECO:0000313" key="1">
    <source>
        <dbReference type="EMBL" id="HIZ88634.1"/>
    </source>
</evidence>
<evidence type="ECO:0000313" key="2">
    <source>
        <dbReference type="Proteomes" id="UP000824176"/>
    </source>
</evidence>
<reference evidence="1" key="1">
    <citation type="journal article" date="2021" name="PeerJ">
        <title>Extensive microbial diversity within the chicken gut microbiome revealed by metagenomics and culture.</title>
        <authorList>
            <person name="Gilroy R."/>
            <person name="Ravi A."/>
            <person name="Getino M."/>
            <person name="Pursley I."/>
            <person name="Horton D.L."/>
            <person name="Alikhan N.F."/>
            <person name="Baker D."/>
            <person name="Gharbi K."/>
            <person name="Hall N."/>
            <person name="Watson M."/>
            <person name="Adriaenssens E.M."/>
            <person name="Foster-Nyarko E."/>
            <person name="Jarju S."/>
            <person name="Secka A."/>
            <person name="Antonio M."/>
            <person name="Oren A."/>
            <person name="Chaudhuri R.R."/>
            <person name="La Ragione R."/>
            <person name="Hildebrand F."/>
            <person name="Pallen M.J."/>
        </authorList>
    </citation>
    <scope>NUCLEOTIDE SEQUENCE</scope>
    <source>
        <strain evidence="1">ChiW4-1371</strain>
    </source>
</reference>
<organism evidence="1 2">
    <name type="scientific">Candidatus Mucispirillum faecigallinarum</name>
    <dbReference type="NCBI Taxonomy" id="2838699"/>
    <lineage>
        <taxon>Bacteria</taxon>
        <taxon>Pseudomonadati</taxon>
        <taxon>Deferribacterota</taxon>
        <taxon>Deferribacteres</taxon>
        <taxon>Deferribacterales</taxon>
        <taxon>Mucispirillaceae</taxon>
        <taxon>Mucispirillum</taxon>
    </lineage>
</organism>
<sequence>MMKQLKKRISKGEKAMHASGYILPLLESYSHEIFLSLEKGENLARLHGMAYIIKKIKDDIKRDISHAEDAKKMMMNKSLNKE</sequence>
<comment type="caution">
    <text evidence="1">The sequence shown here is derived from an EMBL/GenBank/DDBJ whole genome shotgun (WGS) entry which is preliminary data.</text>
</comment>
<dbReference type="AlphaFoldDB" id="A0A9D2GSP4"/>
<protein>
    <submittedName>
        <fullName evidence="1">Uncharacterized protein</fullName>
    </submittedName>
</protein>
<proteinExistence type="predicted"/>
<gene>
    <name evidence="1" type="ORF">H9804_01715</name>
</gene>
<name>A0A9D2GSP4_9BACT</name>
<reference evidence="1" key="2">
    <citation type="submission" date="2021-04" db="EMBL/GenBank/DDBJ databases">
        <authorList>
            <person name="Gilroy R."/>
        </authorList>
    </citation>
    <scope>NUCLEOTIDE SEQUENCE</scope>
    <source>
        <strain evidence="1">ChiW4-1371</strain>
    </source>
</reference>
<dbReference type="Proteomes" id="UP000824176">
    <property type="component" value="Unassembled WGS sequence"/>
</dbReference>